<evidence type="ECO:0000256" key="5">
    <source>
        <dbReference type="ARBA" id="ARBA00022553"/>
    </source>
</evidence>
<evidence type="ECO:0000256" key="9">
    <source>
        <dbReference type="ARBA" id="ARBA00023186"/>
    </source>
</evidence>
<dbReference type="InterPro" id="IPR043129">
    <property type="entry name" value="ATPase_NBD"/>
</dbReference>
<dbReference type="FunFam" id="3.30.420.40:FF:000071">
    <property type="entry name" value="Molecular chaperone DnaK"/>
    <property type="match status" value="1"/>
</dbReference>
<keyword evidence="7 13" id="KW-0067">ATP-binding</keyword>
<gene>
    <name evidence="14" type="ORF">FXF36_05455</name>
</gene>
<keyword evidence="8" id="KW-0346">Stress response</keyword>
<evidence type="ECO:0000256" key="12">
    <source>
        <dbReference type="ARBA" id="ARBA00033103"/>
    </source>
</evidence>
<dbReference type="FunFam" id="3.90.640.10:FF:000003">
    <property type="entry name" value="Molecular chaperone DnaK"/>
    <property type="match status" value="1"/>
</dbReference>
<proteinExistence type="inferred from homology"/>
<evidence type="ECO:0000256" key="4">
    <source>
        <dbReference type="ARBA" id="ARBA00017249"/>
    </source>
</evidence>
<dbReference type="Gene3D" id="2.60.34.10">
    <property type="entry name" value="Substrate Binding Domain Of DNAk, Chain A, domain 1"/>
    <property type="match status" value="1"/>
</dbReference>
<organism evidence="14 15">
    <name type="scientific">Pseudobutyrivibrio xylanivorans</name>
    <dbReference type="NCBI Taxonomy" id="185007"/>
    <lineage>
        <taxon>Bacteria</taxon>
        <taxon>Bacillati</taxon>
        <taxon>Bacillota</taxon>
        <taxon>Clostridia</taxon>
        <taxon>Lachnospirales</taxon>
        <taxon>Lachnospiraceae</taxon>
        <taxon>Pseudobutyrivibrio</taxon>
    </lineage>
</organism>
<dbReference type="CDD" id="cd24029">
    <property type="entry name" value="ASKHA_NBD_HSP70_DnaK_HscA_HscC"/>
    <property type="match status" value="1"/>
</dbReference>
<dbReference type="GO" id="GO:0140662">
    <property type="term" value="F:ATP-dependent protein folding chaperone"/>
    <property type="evidence" value="ECO:0007669"/>
    <property type="project" value="InterPro"/>
</dbReference>
<dbReference type="AlphaFoldDB" id="A0A5P6VPR7"/>
<keyword evidence="5" id="KW-0597">Phosphoprotein</keyword>
<comment type="function">
    <text evidence="1">Acts as a chaperone.</text>
</comment>
<dbReference type="SUPFAM" id="SSF53067">
    <property type="entry name" value="Actin-like ATPase domain"/>
    <property type="match status" value="2"/>
</dbReference>
<dbReference type="PANTHER" id="PTHR19375">
    <property type="entry name" value="HEAT SHOCK PROTEIN 70KDA"/>
    <property type="match status" value="1"/>
</dbReference>
<dbReference type="InterPro" id="IPR018181">
    <property type="entry name" value="Heat_shock_70_CS"/>
</dbReference>
<sequence>MGKIVGIDLGTTTSEIAFINKGEPEVIKNGYSSITPSVVGLDKNFNIIIGQKAKDQMINAADRTVAEVKRKMGTGDVVVLGGKKFTPVQISAEILRELKRVGEQYLQEQITEAVITVPANFNDAQRQATKEAGEKAGLIVNQIINEPTAAALAYGVNNIKIEGKILVYDIGGGTFDVTVLEMIAGSLDVLASRGINRLGGKDFDEKIVEEIISTLKSNYDFDIYTDVDGSERLNVLGRIKAEAEKAKIALSSQNEVEIQIPFLAQKEGNIINFEMDLSRTKFDELIEDYIHQSMDTVYEALDAAKLTTDDIDIVLPVGGSSRTPAIISNLKNIFGNIIQGKINPDEAVALGAAVQAGINKNEISGDDAIAIFDICNHSLGVDVVRETPLGLESGFFDRIILRDSHLPFSRTENYTTLSDYQTEVLLSIYQGEDGRVENNIKLGELLVDGIPANKAGDESIDVTFKYNINGILEVSATIVSTGMHASTTINMLKYDAPKTKSEELTDDFMNGSWTQASEIQTTVMLYKSRRAGLPEQAKKKADEIIKKLKEAVLENDIQQIEYYDDILTALLFEY</sequence>
<evidence type="ECO:0000313" key="14">
    <source>
        <dbReference type="EMBL" id="QFJ54338.1"/>
    </source>
</evidence>
<dbReference type="PRINTS" id="PR00301">
    <property type="entry name" value="HEATSHOCK70"/>
</dbReference>
<dbReference type="SUPFAM" id="SSF100920">
    <property type="entry name" value="Heat shock protein 70kD (HSP70), peptide-binding domain"/>
    <property type="match status" value="1"/>
</dbReference>
<protein>
    <recommendedName>
        <fullName evidence="3">Chaperone protein DnaK</fullName>
    </recommendedName>
    <alternativeName>
        <fullName evidence="4">Chaperone protein dnaK</fullName>
    </alternativeName>
    <alternativeName>
        <fullName evidence="12">HSP70</fullName>
    </alternativeName>
    <alternativeName>
        <fullName evidence="11">Heat shock 70 kDa protein</fullName>
    </alternativeName>
    <alternativeName>
        <fullName evidence="10">Heat shock protein 70</fullName>
    </alternativeName>
</protein>
<accession>A0A5P6VPR7</accession>
<evidence type="ECO:0000256" key="1">
    <source>
        <dbReference type="ARBA" id="ARBA00002290"/>
    </source>
</evidence>
<dbReference type="InterPro" id="IPR029047">
    <property type="entry name" value="HSP70_peptide-bd_sf"/>
</dbReference>
<evidence type="ECO:0000313" key="15">
    <source>
        <dbReference type="Proteomes" id="UP000327030"/>
    </source>
</evidence>
<dbReference type="GO" id="GO:0005524">
    <property type="term" value="F:ATP binding"/>
    <property type="evidence" value="ECO:0007669"/>
    <property type="project" value="UniProtKB-KW"/>
</dbReference>
<evidence type="ECO:0000256" key="2">
    <source>
        <dbReference type="ARBA" id="ARBA00007381"/>
    </source>
</evidence>
<evidence type="ECO:0000256" key="11">
    <source>
        <dbReference type="ARBA" id="ARBA00030945"/>
    </source>
</evidence>
<dbReference type="Pfam" id="PF00012">
    <property type="entry name" value="HSP70"/>
    <property type="match status" value="2"/>
</dbReference>
<evidence type="ECO:0000256" key="8">
    <source>
        <dbReference type="ARBA" id="ARBA00023016"/>
    </source>
</evidence>
<evidence type="ECO:0000256" key="10">
    <source>
        <dbReference type="ARBA" id="ARBA00030019"/>
    </source>
</evidence>
<evidence type="ECO:0000256" key="7">
    <source>
        <dbReference type="ARBA" id="ARBA00022840"/>
    </source>
</evidence>
<dbReference type="Proteomes" id="UP000327030">
    <property type="component" value="Chromosome 1"/>
</dbReference>
<evidence type="ECO:0000256" key="6">
    <source>
        <dbReference type="ARBA" id="ARBA00022741"/>
    </source>
</evidence>
<dbReference type="KEGG" id="pxv:FXF36_05455"/>
<dbReference type="RefSeq" id="WP_151622831.1">
    <property type="nucleotide sequence ID" value="NZ_CP043028.1"/>
</dbReference>
<dbReference type="Gene3D" id="3.90.640.10">
    <property type="entry name" value="Actin, Chain A, domain 4"/>
    <property type="match status" value="1"/>
</dbReference>
<reference evidence="15" key="1">
    <citation type="submission" date="2019-08" db="EMBL/GenBank/DDBJ databases">
        <title>Complete Genome Sequence of the Polysaccharide-Degrading Rumen Bacterium Pseudobutyrivibrio xylanivorans MA3014.</title>
        <authorList>
            <person name="Palevich N."/>
            <person name="Maclean P.H."/>
            <person name="Kelly W.J."/>
            <person name="Leahy S.C."/>
            <person name="Rakonjac J."/>
            <person name="Attwood G.T."/>
        </authorList>
    </citation>
    <scope>NUCLEOTIDE SEQUENCE [LARGE SCALE GENOMIC DNA]</scope>
    <source>
        <strain evidence="15">MA3014</strain>
    </source>
</reference>
<comment type="similarity">
    <text evidence="2 13">Belongs to the heat shock protein 70 family.</text>
</comment>
<evidence type="ECO:0000256" key="13">
    <source>
        <dbReference type="RuleBase" id="RU003322"/>
    </source>
</evidence>
<dbReference type="PROSITE" id="PS00329">
    <property type="entry name" value="HSP70_2"/>
    <property type="match status" value="1"/>
</dbReference>
<dbReference type="Gene3D" id="3.30.420.40">
    <property type="match status" value="2"/>
</dbReference>
<dbReference type="PROSITE" id="PS00297">
    <property type="entry name" value="HSP70_1"/>
    <property type="match status" value="1"/>
</dbReference>
<keyword evidence="9" id="KW-0143">Chaperone</keyword>
<keyword evidence="6 13" id="KW-0547">Nucleotide-binding</keyword>
<dbReference type="OrthoDB" id="9766019at2"/>
<name>A0A5P6VPR7_PSEXY</name>
<dbReference type="EMBL" id="CP043028">
    <property type="protein sequence ID" value="QFJ54338.1"/>
    <property type="molecule type" value="Genomic_DNA"/>
</dbReference>
<dbReference type="InterPro" id="IPR013126">
    <property type="entry name" value="Hsp_70_fam"/>
</dbReference>
<evidence type="ECO:0000256" key="3">
    <source>
        <dbReference type="ARBA" id="ARBA00014415"/>
    </source>
</evidence>